<organism evidence="2 3">
    <name type="scientific">Nocardioides marmoriginsengisoli</name>
    <dbReference type="NCBI Taxonomy" id="661483"/>
    <lineage>
        <taxon>Bacteria</taxon>
        <taxon>Bacillati</taxon>
        <taxon>Actinomycetota</taxon>
        <taxon>Actinomycetes</taxon>
        <taxon>Propionibacteriales</taxon>
        <taxon>Nocardioidaceae</taxon>
        <taxon>Nocardioides</taxon>
    </lineage>
</organism>
<reference evidence="2 3" key="1">
    <citation type="submission" date="2018-11" db="EMBL/GenBank/DDBJ databases">
        <authorList>
            <person name="Li F."/>
        </authorList>
    </citation>
    <scope>NUCLEOTIDE SEQUENCE [LARGE SCALE GENOMIC DNA]</scope>
    <source>
        <strain evidence="2 3">Gsoil 097</strain>
    </source>
</reference>
<feature type="region of interest" description="Disordered" evidence="1">
    <location>
        <begin position="1"/>
        <end position="21"/>
    </location>
</feature>
<protein>
    <submittedName>
        <fullName evidence="2">Uncharacterized protein</fullName>
    </submittedName>
</protein>
<gene>
    <name evidence="2" type="ORF">EFK50_07725</name>
</gene>
<dbReference type="RefSeq" id="WP_148046096.1">
    <property type="nucleotide sequence ID" value="NZ_RJSE01000006.1"/>
</dbReference>
<evidence type="ECO:0000313" key="2">
    <source>
        <dbReference type="EMBL" id="RNL63624.1"/>
    </source>
</evidence>
<evidence type="ECO:0000313" key="3">
    <source>
        <dbReference type="Proteomes" id="UP000267128"/>
    </source>
</evidence>
<keyword evidence="3" id="KW-1185">Reference proteome</keyword>
<name>A0A3N0CJK5_9ACTN</name>
<proteinExistence type="predicted"/>
<dbReference type="AlphaFoldDB" id="A0A3N0CJK5"/>
<sequence length="143" mass="14994">MTDQSPPAADETSERIEFGSVLPNATGPDVFYDTLDAAIADCAMGPCRIVQRTVTVTPWVPATDPPVPATPSGTALDDDPFCQDCGAGQHELVAERERAAAEKAAAAERERIAVAIEAMPSDWIKAGTISDAAQIARAERGAQ</sequence>
<accession>A0A3N0CJK5</accession>
<comment type="caution">
    <text evidence="2">The sequence shown here is derived from an EMBL/GenBank/DDBJ whole genome shotgun (WGS) entry which is preliminary data.</text>
</comment>
<dbReference type="Proteomes" id="UP000267128">
    <property type="component" value="Unassembled WGS sequence"/>
</dbReference>
<evidence type="ECO:0000256" key="1">
    <source>
        <dbReference type="SAM" id="MobiDB-lite"/>
    </source>
</evidence>
<dbReference type="EMBL" id="RJSE01000006">
    <property type="protein sequence ID" value="RNL63624.1"/>
    <property type="molecule type" value="Genomic_DNA"/>
</dbReference>